<evidence type="ECO:0000256" key="4">
    <source>
        <dbReference type="ARBA" id="ARBA00023136"/>
    </source>
</evidence>
<dbReference type="PROSITE" id="PS00216">
    <property type="entry name" value="SUGAR_TRANSPORT_1"/>
    <property type="match status" value="1"/>
</dbReference>
<dbReference type="InterPro" id="IPR036259">
    <property type="entry name" value="MFS_trans_sf"/>
</dbReference>
<reference evidence="8 9" key="1">
    <citation type="journal article" date="2020" name="Genes (Basel)">
        <title>Genomic Comparison of Insect Gut Symbionts from Divergent Burkholderia Subclades.</title>
        <authorList>
            <person name="Takeshita K."/>
            <person name="Kikuchi Y."/>
        </authorList>
    </citation>
    <scope>NUCLEOTIDE SEQUENCE [LARGE SCALE GENOMIC DNA]</scope>
    <source>
        <strain evidence="8 9">PGU16</strain>
    </source>
</reference>
<proteinExistence type="predicted"/>
<evidence type="ECO:0000256" key="1">
    <source>
        <dbReference type="ARBA" id="ARBA00004141"/>
    </source>
</evidence>
<dbReference type="InterPro" id="IPR005829">
    <property type="entry name" value="Sugar_transporter_CS"/>
</dbReference>
<evidence type="ECO:0000313" key="8">
    <source>
        <dbReference type="EMBL" id="BCF91003.1"/>
    </source>
</evidence>
<keyword evidence="9" id="KW-1185">Reference proteome</keyword>
<dbReference type="AlphaFoldDB" id="A0A7I8BR56"/>
<feature type="transmembrane region" description="Helical" evidence="6">
    <location>
        <begin position="287"/>
        <end position="308"/>
    </location>
</feature>
<dbReference type="InterPro" id="IPR011701">
    <property type="entry name" value="MFS"/>
</dbReference>
<evidence type="ECO:0000256" key="3">
    <source>
        <dbReference type="ARBA" id="ARBA00022989"/>
    </source>
</evidence>
<feature type="transmembrane region" description="Helical" evidence="6">
    <location>
        <begin position="186"/>
        <end position="205"/>
    </location>
</feature>
<feature type="transmembrane region" description="Helical" evidence="6">
    <location>
        <begin position="320"/>
        <end position="340"/>
    </location>
</feature>
<dbReference type="InterPro" id="IPR020846">
    <property type="entry name" value="MFS_dom"/>
</dbReference>
<dbReference type="KEGG" id="plad:PPGU16_40700"/>
<evidence type="ECO:0000259" key="7">
    <source>
        <dbReference type="PROSITE" id="PS50850"/>
    </source>
</evidence>
<evidence type="ECO:0000256" key="2">
    <source>
        <dbReference type="ARBA" id="ARBA00022692"/>
    </source>
</evidence>
<dbReference type="SUPFAM" id="SSF103473">
    <property type="entry name" value="MFS general substrate transporter"/>
    <property type="match status" value="1"/>
</dbReference>
<feature type="transmembrane region" description="Helical" evidence="6">
    <location>
        <begin position="158"/>
        <end position="180"/>
    </location>
</feature>
<feature type="transmembrane region" description="Helical" evidence="6">
    <location>
        <begin position="426"/>
        <end position="448"/>
    </location>
</feature>
<feature type="transmembrane region" description="Helical" evidence="6">
    <location>
        <begin position="99"/>
        <end position="122"/>
    </location>
</feature>
<dbReference type="Proteomes" id="UP000510888">
    <property type="component" value="Chromosome 2"/>
</dbReference>
<feature type="transmembrane region" description="Helical" evidence="6">
    <location>
        <begin position="497"/>
        <end position="516"/>
    </location>
</feature>
<sequence length="541" mass="55876">MQLCIGGSSPVTASLPIMHTPSSNGAEGNKLLILSAVCLAALVLPLSFSGGAVATPAIGRDLGGTATSLTWITNAFMLTFGSLLMAAGALADQFGRKKLFAFGLGGFVLTSAAMSFAPSVLWLDVLRGAQGVVAAASLSSGAASLAQEFDGHARTRAFSLLGTSFGIGLAFGPLMAGVLIEHFGWRSIFMVIAAIGTLAFMFGVPRMRETRDPGATGLDYPGTITFTATLVLFTSGVIQAPASGWGSAPVVMLLIASAAFLVAFIVIETSVKRPMLELSLFRYPRFVGVQILPVGTCYCYIVLVVMLPLRFIGAEGLSEIDAGVLMIALSAPMLVVPLLVASFTRWVSAGVLSGIGFLIAAAGLYWLSLIDFSGAKAALVMPMLVIGIGAGMPWGLMDGLSVSVVPKERAGMAAGIFSTTRVAGEGIALAIATAILAALAHTSLMHVVPDTDAGVGARIAEAAQRVVAGDMIHAAAILPEASRHALSMSYADAFTRLLHVLIVITLLSAVATFAFLRRTPGQDDEPDAQARAKQMKATVDA</sequence>
<keyword evidence="2 6" id="KW-0812">Transmembrane</keyword>
<dbReference type="Pfam" id="PF07690">
    <property type="entry name" value="MFS_1"/>
    <property type="match status" value="1"/>
</dbReference>
<feature type="transmembrane region" description="Helical" evidence="6">
    <location>
        <begin position="31"/>
        <end position="48"/>
    </location>
</feature>
<feature type="transmembrane region" description="Helical" evidence="6">
    <location>
        <begin position="128"/>
        <end position="146"/>
    </location>
</feature>
<comment type="subcellular location">
    <subcellularLocation>
        <location evidence="1">Membrane</location>
        <topology evidence="1">Multi-pass membrane protein</topology>
    </subcellularLocation>
</comment>
<dbReference type="Gene3D" id="1.20.1250.20">
    <property type="entry name" value="MFS general substrate transporter like domains"/>
    <property type="match status" value="1"/>
</dbReference>
<organism evidence="8 9">
    <name type="scientific">Paraburkholderia largidicola</name>
    <dbReference type="NCBI Taxonomy" id="3014751"/>
    <lineage>
        <taxon>Bacteria</taxon>
        <taxon>Pseudomonadati</taxon>
        <taxon>Pseudomonadota</taxon>
        <taxon>Betaproteobacteria</taxon>
        <taxon>Burkholderiales</taxon>
        <taxon>Burkholderiaceae</taxon>
        <taxon>Paraburkholderia</taxon>
    </lineage>
</organism>
<evidence type="ECO:0000256" key="6">
    <source>
        <dbReference type="SAM" id="Phobius"/>
    </source>
</evidence>
<evidence type="ECO:0000256" key="5">
    <source>
        <dbReference type="SAM" id="MobiDB-lite"/>
    </source>
</evidence>
<evidence type="ECO:0000313" key="9">
    <source>
        <dbReference type="Proteomes" id="UP000510888"/>
    </source>
</evidence>
<dbReference type="CDD" id="cd17321">
    <property type="entry name" value="MFS_MMR_MDR_like"/>
    <property type="match status" value="1"/>
</dbReference>
<feature type="domain" description="Major facilitator superfamily (MFS) profile" evidence="7">
    <location>
        <begin position="33"/>
        <end position="520"/>
    </location>
</feature>
<dbReference type="EMBL" id="AP023175">
    <property type="protein sequence ID" value="BCF91003.1"/>
    <property type="molecule type" value="Genomic_DNA"/>
</dbReference>
<dbReference type="Gene3D" id="1.20.1720.10">
    <property type="entry name" value="Multidrug resistance protein D"/>
    <property type="match status" value="1"/>
</dbReference>
<feature type="transmembrane region" description="Helical" evidence="6">
    <location>
        <begin position="244"/>
        <end position="267"/>
    </location>
</feature>
<feature type="region of interest" description="Disordered" evidence="5">
    <location>
        <begin position="521"/>
        <end position="541"/>
    </location>
</feature>
<feature type="transmembrane region" description="Helical" evidence="6">
    <location>
        <begin position="347"/>
        <end position="367"/>
    </location>
</feature>
<feature type="transmembrane region" description="Helical" evidence="6">
    <location>
        <begin position="379"/>
        <end position="405"/>
    </location>
</feature>
<dbReference type="PROSITE" id="PS50850">
    <property type="entry name" value="MFS"/>
    <property type="match status" value="1"/>
</dbReference>
<name>A0A7I8BR56_9BURK</name>
<dbReference type="PANTHER" id="PTHR42718:SF49">
    <property type="entry name" value="EXPORT PROTEIN"/>
    <property type="match status" value="1"/>
</dbReference>
<feature type="transmembrane region" description="Helical" evidence="6">
    <location>
        <begin position="68"/>
        <end position="87"/>
    </location>
</feature>
<protein>
    <submittedName>
        <fullName evidence="8">MFS transporter</fullName>
    </submittedName>
</protein>
<gene>
    <name evidence="8" type="ORF">PPGU16_40700</name>
</gene>
<feature type="transmembrane region" description="Helical" evidence="6">
    <location>
        <begin position="217"/>
        <end position="238"/>
    </location>
</feature>
<accession>A0A7I8BR56</accession>
<keyword evidence="3 6" id="KW-1133">Transmembrane helix</keyword>
<dbReference type="GO" id="GO:0022857">
    <property type="term" value="F:transmembrane transporter activity"/>
    <property type="evidence" value="ECO:0007669"/>
    <property type="project" value="InterPro"/>
</dbReference>
<keyword evidence="4 6" id="KW-0472">Membrane</keyword>
<dbReference type="PANTHER" id="PTHR42718">
    <property type="entry name" value="MAJOR FACILITATOR SUPERFAMILY MULTIDRUG TRANSPORTER MFSC"/>
    <property type="match status" value="1"/>
</dbReference>
<dbReference type="GO" id="GO:0016020">
    <property type="term" value="C:membrane"/>
    <property type="evidence" value="ECO:0007669"/>
    <property type="project" value="UniProtKB-SubCell"/>
</dbReference>